<reference evidence="5" key="1">
    <citation type="submission" date="2022-07" db="EMBL/GenBank/DDBJ databases">
        <title>Phylogenomic reconstructions and comparative analyses of Kickxellomycotina fungi.</title>
        <authorList>
            <person name="Reynolds N.K."/>
            <person name="Stajich J.E."/>
            <person name="Barry K."/>
            <person name="Grigoriev I.V."/>
            <person name="Crous P."/>
            <person name="Smith M.E."/>
        </authorList>
    </citation>
    <scope>NUCLEOTIDE SEQUENCE</scope>
    <source>
        <strain evidence="5">RSA 1196</strain>
    </source>
</reference>
<dbReference type="CDD" id="cd22927">
    <property type="entry name" value="HFD_SPT7"/>
    <property type="match status" value="1"/>
</dbReference>
<feature type="compositionally biased region" description="Basic and acidic residues" evidence="3">
    <location>
        <begin position="313"/>
        <end position="323"/>
    </location>
</feature>
<feature type="region of interest" description="Disordered" evidence="3">
    <location>
        <begin position="217"/>
        <end position="282"/>
    </location>
</feature>
<dbReference type="InterPro" id="IPR001487">
    <property type="entry name" value="Bromodomain"/>
</dbReference>
<dbReference type="InterPro" id="IPR036427">
    <property type="entry name" value="Bromodomain-like_sf"/>
</dbReference>
<dbReference type="PANTHER" id="PTHR47343">
    <property type="entry name" value="TRANSCRIPTIONAL ACTIVATOR SPT7"/>
    <property type="match status" value="1"/>
</dbReference>
<evidence type="ECO:0000313" key="5">
    <source>
        <dbReference type="EMBL" id="KAJ1962248.1"/>
    </source>
</evidence>
<dbReference type="OrthoDB" id="21449at2759"/>
<protein>
    <submittedName>
        <fullName evidence="5">Transcriptional activator spt7</fullName>
    </submittedName>
</protein>
<feature type="region of interest" description="Disordered" evidence="3">
    <location>
        <begin position="1060"/>
        <end position="1109"/>
    </location>
</feature>
<dbReference type="PROSITE" id="PS00633">
    <property type="entry name" value="BROMODOMAIN_1"/>
    <property type="match status" value="1"/>
</dbReference>
<feature type="region of interest" description="Disordered" evidence="3">
    <location>
        <begin position="169"/>
        <end position="192"/>
    </location>
</feature>
<dbReference type="GO" id="GO:0046982">
    <property type="term" value="F:protein heterodimerization activity"/>
    <property type="evidence" value="ECO:0007669"/>
    <property type="project" value="InterPro"/>
</dbReference>
<dbReference type="EMBL" id="JANBPY010000994">
    <property type="protein sequence ID" value="KAJ1962248.1"/>
    <property type="molecule type" value="Genomic_DNA"/>
</dbReference>
<feature type="domain" description="Bromo" evidence="4">
    <location>
        <begin position="421"/>
        <end position="491"/>
    </location>
</feature>
<feature type="region of interest" description="Disordered" evidence="3">
    <location>
        <begin position="1249"/>
        <end position="1277"/>
    </location>
</feature>
<dbReference type="GO" id="GO:0000124">
    <property type="term" value="C:SAGA complex"/>
    <property type="evidence" value="ECO:0007669"/>
    <property type="project" value="InterPro"/>
</dbReference>
<organism evidence="5 6">
    <name type="scientific">Dispira parvispora</name>
    <dbReference type="NCBI Taxonomy" id="1520584"/>
    <lineage>
        <taxon>Eukaryota</taxon>
        <taxon>Fungi</taxon>
        <taxon>Fungi incertae sedis</taxon>
        <taxon>Zoopagomycota</taxon>
        <taxon>Kickxellomycotina</taxon>
        <taxon>Dimargaritomycetes</taxon>
        <taxon>Dimargaritales</taxon>
        <taxon>Dimargaritaceae</taxon>
        <taxon>Dispira</taxon>
    </lineage>
</organism>
<proteinExistence type="predicted"/>
<feature type="region of interest" description="Disordered" evidence="3">
    <location>
        <begin position="313"/>
        <end position="346"/>
    </location>
</feature>
<feature type="compositionally biased region" description="Basic and acidic residues" evidence="3">
    <location>
        <begin position="1085"/>
        <end position="1108"/>
    </location>
</feature>
<comment type="caution">
    <text evidence="5">The sequence shown here is derived from an EMBL/GenBank/DDBJ whole genome shotgun (WGS) entry which is preliminary data.</text>
</comment>
<dbReference type="Proteomes" id="UP001150925">
    <property type="component" value="Unassembled WGS sequence"/>
</dbReference>
<dbReference type="InterPro" id="IPR009072">
    <property type="entry name" value="Histone-fold"/>
</dbReference>
<feature type="compositionally biased region" description="Acidic residues" evidence="3">
    <location>
        <begin position="1060"/>
        <end position="1069"/>
    </location>
</feature>
<evidence type="ECO:0000259" key="4">
    <source>
        <dbReference type="PROSITE" id="PS50014"/>
    </source>
</evidence>
<dbReference type="AlphaFoldDB" id="A0A9W8AP33"/>
<feature type="compositionally biased region" description="Acidic residues" evidence="3">
    <location>
        <begin position="224"/>
        <end position="237"/>
    </location>
</feature>
<evidence type="ECO:0000256" key="1">
    <source>
        <dbReference type="ARBA" id="ARBA00023117"/>
    </source>
</evidence>
<name>A0A9W8AP33_9FUNG</name>
<feature type="compositionally biased region" description="Polar residues" evidence="3">
    <location>
        <begin position="177"/>
        <end position="192"/>
    </location>
</feature>
<dbReference type="Gene3D" id="1.20.920.10">
    <property type="entry name" value="Bromodomain-like"/>
    <property type="match status" value="1"/>
</dbReference>
<keyword evidence="6" id="KW-1185">Reference proteome</keyword>
<feature type="compositionally biased region" description="Low complexity" evidence="3">
    <location>
        <begin position="1266"/>
        <end position="1277"/>
    </location>
</feature>
<feature type="compositionally biased region" description="Polar residues" evidence="3">
    <location>
        <begin position="557"/>
        <end position="566"/>
    </location>
</feature>
<feature type="region of interest" description="Disordered" evidence="3">
    <location>
        <begin position="1"/>
        <end position="25"/>
    </location>
</feature>
<sequence>MVVPPPVLGNPRDNGQDPSHGHTHTCTTQESASVFLSDAPASSIDTDWSQWLQTTAQRSKAQGIFRAYLGPHEYDIFDQVLDSDSGLVDFTSCDSTTTCSGDHKIASENATALTDSASTSLDMATALAPASEVCPRTVTWFRARSMVFEQIIPKIFSTSCPCTTIDMITTDDKENHSPASNSLPQGEDVNSTTISQQNLVMPGSVEPAAPMLLPVAPASRPITSDDDYDDNYDDDGDDAHGNNNNNNNHDLTLSREESAPSPPVPLDITSPSVPKAEQPSYPETFRIPTNAVFHTLEDDLEVANELLRYEEWQRQHSSAKDDPDPTQTTTDPQGGSNSRPTSPTGQVSDVMIAGLCRTQPHLRHLFHTLDRKRQMLGFSEKEFRHLLSDLRTHRSKWASDEKVGQEELYEALEKVLVDLKHYGEHSQPFLTKVNRREAPDYYDVIKEPMDLATMTKKLRALQYPSKKAFMYDINLIVDNCLFYNSDPANIYRRHAFAFRRKAESLLKLVPNITIRDRAAGESEDHFLEYDGMQGNMSDGERSMDTLQTNGLVPEVSTPGSSVMSRTGTRDMTHDQSNVTTPQRLRSNTIQSNGSVPSLAQPFPGADLDVIPEPTSEVEPDDSSSGTLAVPVDTRDVQTVLWELKTDLYRARKVNEAENLCTTRPIPGGELGRHLAPTGEVRRPDTMSLFQEATHLQYDTVRWQNGQLVEAQEEPSAELVQGGRHNFVRQETLTLNPHLNTAYPSTSLDQHPSNGYSMGISVRTTTKADQSSSAYPDSTEPSSDFPRILRSIQTVLRPVPLLPEYEYQAGLPDLRHPQCGSVIPAGFTPAEYTPLPDQPLWRYRSALIPTRAKLPHRIYSNLHTLRQIRDIDDKIWSARLNLPMGIKPNDADPDDEDALLEAAEDGPHQTRDPALAMLTQPRGFEVATTDANPGSVASSSDDLPPLQLNRSTAYSLLSRVVTLLVTHVGFEDLHVMAVAVITDLAVNCLMNIGKTVKLYCDKYARKMEPHEIIAHALFENGLEQLGDLERYLRDDIERLGPKLQDLQRKLEHAYIRVLDQPAEEDDDDEYTSGSGYTSSSDDEVVPDGKDATAEKRQLTENKTEGKEMDLETNADQVYLAGDFGDSLGGDDFFGFKNLGLDEEYGMDNLRLPSHLLLGQSGQQVGSGNAPKKRKRKHSKLAYRRPKVQWAPVSHENMSNQIGLLRPLYEKKLGAAATAVEDDDLPVRQRYNGFKPKQPLLVKRPLASLKQGLADGGSSNVSKKSKSASKAALAPPTKP</sequence>
<dbReference type="GO" id="GO:0005198">
    <property type="term" value="F:structural molecule activity"/>
    <property type="evidence" value="ECO:0007669"/>
    <property type="project" value="TreeGrafter"/>
</dbReference>
<dbReference type="GO" id="GO:0046695">
    <property type="term" value="C:SLIK (SAGA-like) complex"/>
    <property type="evidence" value="ECO:0007669"/>
    <property type="project" value="InterPro"/>
</dbReference>
<feature type="region of interest" description="Disordered" evidence="3">
    <location>
        <begin position="550"/>
        <end position="582"/>
    </location>
</feature>
<accession>A0A9W8AP33</accession>
<keyword evidence="1 2" id="KW-0103">Bromodomain</keyword>
<feature type="compositionally biased region" description="Low complexity" evidence="3">
    <location>
        <begin position="241"/>
        <end position="250"/>
    </location>
</feature>
<dbReference type="InterPro" id="IPR037782">
    <property type="entry name" value="Spt7"/>
</dbReference>
<evidence type="ECO:0000256" key="3">
    <source>
        <dbReference type="SAM" id="MobiDB-lite"/>
    </source>
</evidence>
<dbReference type="Gene3D" id="1.10.20.10">
    <property type="entry name" value="Histone, subunit A"/>
    <property type="match status" value="1"/>
</dbReference>
<evidence type="ECO:0000256" key="2">
    <source>
        <dbReference type="PROSITE-ProRule" id="PRU00035"/>
    </source>
</evidence>
<dbReference type="PANTHER" id="PTHR47343:SF1">
    <property type="entry name" value="TRANSCRIPTIONAL ACTIVATOR SPT7"/>
    <property type="match status" value="1"/>
</dbReference>
<dbReference type="SUPFAM" id="SSF47370">
    <property type="entry name" value="Bromodomain"/>
    <property type="match status" value="1"/>
</dbReference>
<dbReference type="PROSITE" id="PS50014">
    <property type="entry name" value="BROMODOMAIN_2"/>
    <property type="match status" value="1"/>
</dbReference>
<feature type="compositionally biased region" description="Polar residues" evidence="3">
    <location>
        <begin position="334"/>
        <end position="346"/>
    </location>
</feature>
<feature type="compositionally biased region" description="Basic residues" evidence="3">
    <location>
        <begin position="1169"/>
        <end position="1179"/>
    </location>
</feature>
<gene>
    <name evidence="5" type="primary">SPT7</name>
    <name evidence="5" type="ORF">IWQ62_003593</name>
</gene>
<dbReference type="GO" id="GO:0006357">
    <property type="term" value="P:regulation of transcription by RNA polymerase II"/>
    <property type="evidence" value="ECO:0007669"/>
    <property type="project" value="TreeGrafter"/>
</dbReference>
<dbReference type="GO" id="GO:0006325">
    <property type="term" value="P:chromatin organization"/>
    <property type="evidence" value="ECO:0007669"/>
    <property type="project" value="UniProtKB-ARBA"/>
</dbReference>
<dbReference type="PRINTS" id="PR00503">
    <property type="entry name" value="BROMODOMAIN"/>
</dbReference>
<evidence type="ECO:0000313" key="6">
    <source>
        <dbReference type="Proteomes" id="UP001150925"/>
    </source>
</evidence>
<feature type="region of interest" description="Disordered" evidence="3">
    <location>
        <begin position="1159"/>
        <end position="1179"/>
    </location>
</feature>
<dbReference type="Pfam" id="PF00439">
    <property type="entry name" value="Bromodomain"/>
    <property type="match status" value="1"/>
</dbReference>
<dbReference type="InterPro" id="IPR018359">
    <property type="entry name" value="Bromodomain_CS"/>
</dbReference>
<dbReference type="SMART" id="SM00297">
    <property type="entry name" value="BROMO"/>
    <property type="match status" value="1"/>
</dbReference>